<evidence type="ECO:0000259" key="3">
    <source>
        <dbReference type="Pfam" id="PF13511"/>
    </source>
</evidence>
<evidence type="ECO:0000256" key="2">
    <source>
        <dbReference type="SAM" id="SignalP"/>
    </source>
</evidence>
<organism evidence="4 5">
    <name type="scientific">Aromatoleum toluvorans</name>
    <dbReference type="NCBI Taxonomy" id="92002"/>
    <lineage>
        <taxon>Bacteria</taxon>
        <taxon>Pseudomonadati</taxon>
        <taxon>Pseudomonadota</taxon>
        <taxon>Betaproteobacteria</taxon>
        <taxon>Rhodocyclales</taxon>
        <taxon>Rhodocyclaceae</taxon>
        <taxon>Aromatoleum</taxon>
    </lineage>
</organism>
<feature type="chain" id="PRO_5045461129" evidence="2">
    <location>
        <begin position="23"/>
        <end position="214"/>
    </location>
</feature>
<dbReference type="Pfam" id="PF13511">
    <property type="entry name" value="DUF4124"/>
    <property type="match status" value="1"/>
</dbReference>
<name>A0ABX1Q3R7_9RHOO</name>
<evidence type="ECO:0000313" key="5">
    <source>
        <dbReference type="Proteomes" id="UP000623795"/>
    </source>
</evidence>
<evidence type="ECO:0000313" key="4">
    <source>
        <dbReference type="EMBL" id="NMG45447.1"/>
    </source>
</evidence>
<feature type="region of interest" description="Disordered" evidence="1">
    <location>
        <begin position="76"/>
        <end position="100"/>
    </location>
</feature>
<feature type="domain" description="DUF4124" evidence="3">
    <location>
        <begin position="11"/>
        <end position="65"/>
    </location>
</feature>
<dbReference type="Proteomes" id="UP000623795">
    <property type="component" value="Unassembled WGS sequence"/>
</dbReference>
<dbReference type="EMBL" id="WTVN01000030">
    <property type="protein sequence ID" value="NMG45447.1"/>
    <property type="molecule type" value="Genomic_DNA"/>
</dbReference>
<feature type="signal peptide" evidence="2">
    <location>
        <begin position="1"/>
        <end position="22"/>
    </location>
</feature>
<keyword evidence="5" id="KW-1185">Reference proteome</keyword>
<proteinExistence type="predicted"/>
<sequence length="214" mass="23648">MKARTLPITLLLALGLVAGAQAQVYRCVEDGTGRITFSDVPCHGKATGREIDVTPNTLDSSASREQALRNEVQELREKLREQQQASPADATGRTQADLQATRFDSKACEDARWYYESETRTNPNNQAAIDAKRSAMFGACGMKEPDRVEVRRNVVVRQELAPVHRSAALAGRDTRCQGSDCWDSAGNHYQKDRRGTLHSPNGPCRFMGKVLKCP</sequence>
<accession>A0ABX1Q3R7</accession>
<protein>
    <submittedName>
        <fullName evidence="4">DUF4124 domain-containing protein</fullName>
    </submittedName>
</protein>
<dbReference type="RefSeq" id="WP_169257284.1">
    <property type="nucleotide sequence ID" value="NZ_WTVN01000030.1"/>
</dbReference>
<evidence type="ECO:0000256" key="1">
    <source>
        <dbReference type="SAM" id="MobiDB-lite"/>
    </source>
</evidence>
<comment type="caution">
    <text evidence="4">The sequence shown here is derived from an EMBL/GenBank/DDBJ whole genome shotgun (WGS) entry which is preliminary data.</text>
</comment>
<keyword evidence="2" id="KW-0732">Signal</keyword>
<gene>
    <name evidence="4" type="ORF">GPA22_17170</name>
</gene>
<reference evidence="4 5" key="1">
    <citation type="submission" date="2019-12" db="EMBL/GenBank/DDBJ databases">
        <title>Comparative genomics gives insights into the taxonomy of the Azoarcus-Aromatoleum group and reveals separate origins of nif in the plant-associated Azoarcus and non-plant-associated Aromatoleum sub-groups.</title>
        <authorList>
            <person name="Lafos M."/>
            <person name="Maluk M."/>
            <person name="Batista M."/>
            <person name="Junghare M."/>
            <person name="Carmona M."/>
            <person name="Faoro H."/>
            <person name="Cruz L.M."/>
            <person name="Battistoni F."/>
            <person name="De Souza E."/>
            <person name="Pedrosa F."/>
            <person name="Chen W.-M."/>
            <person name="Poole P.S."/>
            <person name="Dixon R.A."/>
            <person name="James E.K."/>
        </authorList>
    </citation>
    <scope>NUCLEOTIDE SEQUENCE [LARGE SCALE GENOMIC DNA]</scope>
    <source>
        <strain evidence="4 5">Td21</strain>
    </source>
</reference>
<dbReference type="InterPro" id="IPR025392">
    <property type="entry name" value="DUF4124"/>
</dbReference>